<evidence type="ECO:0000259" key="6">
    <source>
        <dbReference type="PROSITE" id="PS50043"/>
    </source>
</evidence>
<dbReference type="Pfam" id="PF00072">
    <property type="entry name" value="Response_reg"/>
    <property type="match status" value="1"/>
</dbReference>
<feature type="domain" description="Response regulatory" evidence="7">
    <location>
        <begin position="6"/>
        <end position="123"/>
    </location>
</feature>
<dbReference type="EMBL" id="CP120682">
    <property type="protein sequence ID" value="WKN36171.1"/>
    <property type="molecule type" value="Genomic_DNA"/>
</dbReference>
<proteinExistence type="predicted"/>
<dbReference type="InterPro" id="IPR011006">
    <property type="entry name" value="CheY-like_superfamily"/>
</dbReference>
<gene>
    <name evidence="8" type="ORF">K4G66_27780</name>
</gene>
<evidence type="ECO:0000259" key="7">
    <source>
        <dbReference type="PROSITE" id="PS50110"/>
    </source>
</evidence>
<reference evidence="8" key="2">
    <citation type="journal article" date="2024" name="Antonie Van Leeuwenhoek">
        <title>Roseihalotalea indica gen. nov., sp. nov., a halophilic Bacteroidetes from mesopelagic Southwest Indian Ocean with higher carbohydrate metabolic potential.</title>
        <authorList>
            <person name="Chen B."/>
            <person name="Zhang M."/>
            <person name="Lin D."/>
            <person name="Ye J."/>
            <person name="Tang K."/>
        </authorList>
    </citation>
    <scope>NUCLEOTIDE SEQUENCE</scope>
    <source>
        <strain evidence="8">TK19036</strain>
    </source>
</reference>
<dbReference type="Pfam" id="PF00196">
    <property type="entry name" value="GerE"/>
    <property type="match status" value="1"/>
</dbReference>
<dbReference type="PANTHER" id="PTHR43214">
    <property type="entry name" value="TWO-COMPONENT RESPONSE REGULATOR"/>
    <property type="match status" value="1"/>
</dbReference>
<keyword evidence="3" id="KW-0238">DNA-binding</keyword>
<keyword evidence="1 5" id="KW-0597">Phosphoprotein</keyword>
<keyword evidence="2" id="KW-0805">Transcription regulation</keyword>
<dbReference type="InterPro" id="IPR058245">
    <property type="entry name" value="NreC/VraR/RcsB-like_REC"/>
</dbReference>
<evidence type="ECO:0000256" key="5">
    <source>
        <dbReference type="PROSITE-ProRule" id="PRU00169"/>
    </source>
</evidence>
<dbReference type="InterPro" id="IPR000792">
    <property type="entry name" value="Tscrpt_reg_LuxR_C"/>
</dbReference>
<dbReference type="PRINTS" id="PR00038">
    <property type="entry name" value="HTHLUXR"/>
</dbReference>
<sequence>MNKKIKIVLADDHQMFLDGLYSILSQIEQVEIIATANNGKQLLDKLQRTPDCDIAVVDLHMGELDGIETTKRIKREFPHIRVIGLTMENDLVSIKQMLDAGASGYILKNTGKVELEIALERVAAGEFYLSQTVGTQLAQDMLHSRQQKETKKASSLDLLTEREREVLKMIAEEMTNPEIAEKLFISPKTVETHRKNLMKKIGVNNTLGVYKFAVQHSLI</sequence>
<evidence type="ECO:0000256" key="3">
    <source>
        <dbReference type="ARBA" id="ARBA00023125"/>
    </source>
</evidence>
<dbReference type="GO" id="GO:0006355">
    <property type="term" value="P:regulation of DNA-templated transcription"/>
    <property type="evidence" value="ECO:0007669"/>
    <property type="project" value="InterPro"/>
</dbReference>
<accession>A0AA49GLX7</accession>
<dbReference type="GO" id="GO:0000160">
    <property type="term" value="P:phosphorelay signal transduction system"/>
    <property type="evidence" value="ECO:0007669"/>
    <property type="project" value="InterPro"/>
</dbReference>
<evidence type="ECO:0000256" key="1">
    <source>
        <dbReference type="ARBA" id="ARBA00022553"/>
    </source>
</evidence>
<dbReference type="InterPro" id="IPR001789">
    <property type="entry name" value="Sig_transdc_resp-reg_receiver"/>
</dbReference>
<dbReference type="AlphaFoldDB" id="A0AA49GLX7"/>
<protein>
    <submittedName>
        <fullName evidence="8">Response regulator transcription factor</fullName>
    </submittedName>
</protein>
<dbReference type="PANTHER" id="PTHR43214:SF41">
    <property type="entry name" value="NITRATE_NITRITE RESPONSE REGULATOR PROTEIN NARP"/>
    <property type="match status" value="1"/>
</dbReference>
<evidence type="ECO:0000256" key="4">
    <source>
        <dbReference type="ARBA" id="ARBA00023163"/>
    </source>
</evidence>
<name>A0AA49GLX7_9BACT</name>
<dbReference type="SUPFAM" id="SSF52172">
    <property type="entry name" value="CheY-like"/>
    <property type="match status" value="1"/>
</dbReference>
<dbReference type="PROSITE" id="PS50043">
    <property type="entry name" value="HTH_LUXR_2"/>
    <property type="match status" value="1"/>
</dbReference>
<feature type="domain" description="HTH luxR-type" evidence="6">
    <location>
        <begin position="152"/>
        <end position="217"/>
    </location>
</feature>
<feature type="modified residue" description="4-aspartylphosphate" evidence="5">
    <location>
        <position position="58"/>
    </location>
</feature>
<dbReference type="GO" id="GO:0003677">
    <property type="term" value="F:DNA binding"/>
    <property type="evidence" value="ECO:0007669"/>
    <property type="project" value="UniProtKB-KW"/>
</dbReference>
<evidence type="ECO:0000313" key="8">
    <source>
        <dbReference type="EMBL" id="WKN36171.1"/>
    </source>
</evidence>
<dbReference type="InterPro" id="IPR039420">
    <property type="entry name" value="WalR-like"/>
</dbReference>
<dbReference type="SMART" id="SM00448">
    <property type="entry name" value="REC"/>
    <property type="match status" value="1"/>
</dbReference>
<dbReference type="PROSITE" id="PS50110">
    <property type="entry name" value="RESPONSE_REGULATORY"/>
    <property type="match status" value="1"/>
</dbReference>
<organism evidence="8">
    <name type="scientific">Roseihalotalea indica</name>
    <dbReference type="NCBI Taxonomy" id="2867963"/>
    <lineage>
        <taxon>Bacteria</taxon>
        <taxon>Pseudomonadati</taxon>
        <taxon>Bacteroidota</taxon>
        <taxon>Cytophagia</taxon>
        <taxon>Cytophagales</taxon>
        <taxon>Catalimonadaceae</taxon>
        <taxon>Roseihalotalea</taxon>
    </lineage>
</organism>
<dbReference type="CDD" id="cd06170">
    <property type="entry name" value="LuxR_C_like"/>
    <property type="match status" value="1"/>
</dbReference>
<keyword evidence="4" id="KW-0804">Transcription</keyword>
<evidence type="ECO:0000256" key="2">
    <source>
        <dbReference type="ARBA" id="ARBA00023015"/>
    </source>
</evidence>
<dbReference type="InterPro" id="IPR016032">
    <property type="entry name" value="Sig_transdc_resp-reg_C-effctor"/>
</dbReference>
<dbReference type="Gene3D" id="3.40.50.2300">
    <property type="match status" value="1"/>
</dbReference>
<dbReference type="CDD" id="cd17535">
    <property type="entry name" value="REC_NarL-like"/>
    <property type="match status" value="1"/>
</dbReference>
<dbReference type="SMART" id="SM00421">
    <property type="entry name" value="HTH_LUXR"/>
    <property type="match status" value="1"/>
</dbReference>
<dbReference type="SUPFAM" id="SSF46894">
    <property type="entry name" value="C-terminal effector domain of the bipartite response regulators"/>
    <property type="match status" value="1"/>
</dbReference>
<reference evidence="8" key="1">
    <citation type="journal article" date="2023" name="Comput. Struct. Biotechnol. J.">
        <title>Discovery of a novel marine Bacteroidetes with a rich repertoire of carbohydrate-active enzymes.</title>
        <authorList>
            <person name="Chen B."/>
            <person name="Liu G."/>
            <person name="Chen Q."/>
            <person name="Wang H."/>
            <person name="Liu L."/>
            <person name="Tang K."/>
        </authorList>
    </citation>
    <scope>NUCLEOTIDE SEQUENCE</scope>
    <source>
        <strain evidence="8">TK19036</strain>
    </source>
</reference>